<dbReference type="RefSeq" id="WP_021681347.1">
    <property type="nucleotide sequence ID" value="NZ_KI260341.1"/>
</dbReference>
<evidence type="ECO:0000313" key="3">
    <source>
        <dbReference type="Proteomes" id="UP000016662"/>
    </source>
</evidence>
<evidence type="ECO:0000256" key="1">
    <source>
        <dbReference type="SAM" id="Phobius"/>
    </source>
</evidence>
<feature type="transmembrane region" description="Helical" evidence="1">
    <location>
        <begin position="172"/>
        <end position="193"/>
    </location>
</feature>
<evidence type="ECO:0000313" key="2">
    <source>
        <dbReference type="EMBL" id="ERJ88667.1"/>
    </source>
</evidence>
<feature type="transmembrane region" description="Helical" evidence="1">
    <location>
        <begin position="91"/>
        <end position="110"/>
    </location>
</feature>
<feature type="transmembrane region" description="Helical" evidence="1">
    <location>
        <begin position="60"/>
        <end position="84"/>
    </location>
</feature>
<comment type="caution">
    <text evidence="2">The sequence shown here is derived from an EMBL/GenBank/DDBJ whole genome shotgun (WGS) entry which is preliminary data.</text>
</comment>
<sequence length="195" mass="21952">MIRKRTTLTTTERKQRLFCLLFGSVLLGAALGIVMLRWQYDGVPTSWACFLGMFLEKRSSLAALWLGSIGNILLFLMTFFLLGFSAVGQPFVWLLLLTYGVCMGGALQMQCGSGNVLVRSVLLLIYFVPVSALLAVASRESLRFSGKFTDYGFRDEPTDQMCHQLRMYCARFVVLLVLLVLHTLLYSALFYAIEM</sequence>
<proteinExistence type="predicted"/>
<feature type="transmembrane region" description="Helical" evidence="1">
    <location>
        <begin position="116"/>
        <end position="137"/>
    </location>
</feature>
<accession>U2K8S1</accession>
<dbReference type="GeneID" id="93692202"/>
<dbReference type="EMBL" id="AWVF01000403">
    <property type="protein sequence ID" value="ERJ88667.1"/>
    <property type="molecule type" value="Genomic_DNA"/>
</dbReference>
<feature type="transmembrane region" description="Helical" evidence="1">
    <location>
        <begin position="20"/>
        <end position="40"/>
    </location>
</feature>
<dbReference type="HOGENOM" id="CLU_1395421_0_0_9"/>
<gene>
    <name evidence="2" type="ORF">RUMCAL_03122</name>
</gene>
<name>U2K8S1_9FIRM</name>
<reference evidence="2 3" key="1">
    <citation type="submission" date="2013-07" db="EMBL/GenBank/DDBJ databases">
        <authorList>
            <person name="Weinstock G."/>
            <person name="Sodergren E."/>
            <person name="Wylie T."/>
            <person name="Fulton L."/>
            <person name="Fulton R."/>
            <person name="Fronick C."/>
            <person name="O'Laughlin M."/>
            <person name="Godfrey J."/>
            <person name="Miner T."/>
            <person name="Herter B."/>
            <person name="Appelbaum E."/>
            <person name="Cordes M."/>
            <person name="Lek S."/>
            <person name="Wollam A."/>
            <person name="Pepin K.H."/>
            <person name="Palsikar V.B."/>
            <person name="Mitreva M."/>
            <person name="Wilson R.K."/>
        </authorList>
    </citation>
    <scope>NUCLEOTIDE SEQUENCE [LARGE SCALE GENOMIC DNA]</scope>
    <source>
        <strain evidence="2 3">ATCC 27760</strain>
    </source>
</reference>
<dbReference type="Proteomes" id="UP000016662">
    <property type="component" value="Unassembled WGS sequence"/>
</dbReference>
<dbReference type="STRING" id="411473.RUMCAL_03122"/>
<keyword evidence="1" id="KW-0812">Transmembrane</keyword>
<keyword evidence="1" id="KW-0472">Membrane</keyword>
<dbReference type="PATRIC" id="fig|411473.3.peg.2621"/>
<protein>
    <submittedName>
        <fullName evidence="2">Uncharacterized protein</fullName>
    </submittedName>
</protein>
<keyword evidence="1" id="KW-1133">Transmembrane helix</keyword>
<dbReference type="AlphaFoldDB" id="U2K8S1"/>
<keyword evidence="3" id="KW-1185">Reference proteome</keyword>
<organism evidence="2 3">
    <name type="scientific">Ruminococcus callidus ATCC 27760</name>
    <dbReference type="NCBI Taxonomy" id="411473"/>
    <lineage>
        <taxon>Bacteria</taxon>
        <taxon>Bacillati</taxon>
        <taxon>Bacillota</taxon>
        <taxon>Clostridia</taxon>
        <taxon>Eubacteriales</taxon>
        <taxon>Oscillospiraceae</taxon>
        <taxon>Ruminococcus</taxon>
    </lineage>
</organism>